<keyword evidence="3" id="KW-1185">Reference proteome</keyword>
<dbReference type="Proteomes" id="UP001153076">
    <property type="component" value="Unassembled WGS sequence"/>
</dbReference>
<dbReference type="EMBL" id="JAKOGI010000122">
    <property type="protein sequence ID" value="KAJ8443288.1"/>
    <property type="molecule type" value="Genomic_DNA"/>
</dbReference>
<feature type="domain" description="Retrovirus-related Pol polyprotein from transposon TNT 1-94-like beta-barrel" evidence="1">
    <location>
        <begin position="151"/>
        <end position="225"/>
    </location>
</feature>
<accession>A0A9Q1KH70</accession>
<dbReference type="Pfam" id="PF22936">
    <property type="entry name" value="Pol_BBD"/>
    <property type="match status" value="1"/>
</dbReference>
<dbReference type="InterPro" id="IPR054722">
    <property type="entry name" value="PolX-like_BBD"/>
</dbReference>
<reference evidence="2" key="1">
    <citation type="submission" date="2022-04" db="EMBL/GenBank/DDBJ databases">
        <title>Carnegiea gigantea Genome sequencing and assembly v2.</title>
        <authorList>
            <person name="Copetti D."/>
            <person name="Sanderson M.J."/>
            <person name="Burquez A."/>
            <person name="Wojciechowski M.F."/>
        </authorList>
    </citation>
    <scope>NUCLEOTIDE SEQUENCE</scope>
    <source>
        <strain evidence="2">SGP5-SGP5p</strain>
        <tissue evidence="2">Aerial part</tissue>
    </source>
</reference>
<organism evidence="2 3">
    <name type="scientific">Carnegiea gigantea</name>
    <dbReference type="NCBI Taxonomy" id="171969"/>
    <lineage>
        <taxon>Eukaryota</taxon>
        <taxon>Viridiplantae</taxon>
        <taxon>Streptophyta</taxon>
        <taxon>Embryophyta</taxon>
        <taxon>Tracheophyta</taxon>
        <taxon>Spermatophyta</taxon>
        <taxon>Magnoliopsida</taxon>
        <taxon>eudicotyledons</taxon>
        <taxon>Gunneridae</taxon>
        <taxon>Pentapetalae</taxon>
        <taxon>Caryophyllales</taxon>
        <taxon>Cactineae</taxon>
        <taxon>Cactaceae</taxon>
        <taxon>Cactoideae</taxon>
        <taxon>Echinocereeae</taxon>
        <taxon>Carnegiea</taxon>
    </lineage>
</organism>
<gene>
    <name evidence="2" type="ORF">Cgig2_015766</name>
</gene>
<proteinExistence type="predicted"/>
<dbReference type="OrthoDB" id="1745225at2759"/>
<evidence type="ECO:0000259" key="1">
    <source>
        <dbReference type="Pfam" id="PF22936"/>
    </source>
</evidence>
<name>A0A9Q1KH70_9CARY</name>
<dbReference type="AlphaFoldDB" id="A0A9Q1KH70"/>
<sequence>MRGLWEELSVMNDLPGFTSVTDEITNFRQALNKQNEEQKLFQFLNVIGYPSWHPREKNSQRKGGINKLGQLNSNFGSKTHGLGFKAANQVETAEQSVPGLTSQQIEQLLKLFPAPCNSSSVNHSEETDEEIDHSFIGIAVCFHAEKEAIDWVIDTGATHHFTSLLKYFHEITSNNAKSCINLPNGTQVPITYDGNVYMCNGLVLKETLVVPTFKYNLLLVSKLCKDNNCMAISHEDICLFQDCLTRKVNGIGEHREELYYLVNSPLAKVSQ</sequence>
<evidence type="ECO:0000313" key="2">
    <source>
        <dbReference type="EMBL" id="KAJ8443288.1"/>
    </source>
</evidence>
<comment type="caution">
    <text evidence="2">The sequence shown here is derived from an EMBL/GenBank/DDBJ whole genome shotgun (WGS) entry which is preliminary data.</text>
</comment>
<protein>
    <recommendedName>
        <fullName evidence="1">Retrovirus-related Pol polyprotein from transposon TNT 1-94-like beta-barrel domain-containing protein</fullName>
    </recommendedName>
</protein>
<evidence type="ECO:0000313" key="3">
    <source>
        <dbReference type="Proteomes" id="UP001153076"/>
    </source>
</evidence>